<dbReference type="Pfam" id="PF00293">
    <property type="entry name" value="NUDIX"/>
    <property type="match status" value="1"/>
</dbReference>
<dbReference type="InterPro" id="IPR000086">
    <property type="entry name" value="NUDIX_hydrolase_dom"/>
</dbReference>
<dbReference type="PROSITE" id="PS51462">
    <property type="entry name" value="NUDIX"/>
    <property type="match status" value="1"/>
</dbReference>
<keyword evidence="2 4" id="KW-0378">Hydrolase</keyword>
<gene>
    <name evidence="6" type="ORF">E6K77_07440</name>
</gene>
<keyword evidence="3" id="KW-0460">Magnesium</keyword>
<dbReference type="PROSITE" id="PS00893">
    <property type="entry name" value="NUDIX_BOX"/>
    <property type="match status" value="1"/>
</dbReference>
<dbReference type="PRINTS" id="PR00502">
    <property type="entry name" value="NUDIXFAMILY"/>
</dbReference>
<name>A0A538TFM0_UNCEI</name>
<proteinExistence type="inferred from homology"/>
<dbReference type="SUPFAM" id="SSF55811">
    <property type="entry name" value="Nudix"/>
    <property type="match status" value="1"/>
</dbReference>
<dbReference type="GO" id="GO:0016787">
    <property type="term" value="F:hydrolase activity"/>
    <property type="evidence" value="ECO:0007669"/>
    <property type="project" value="UniProtKB-KW"/>
</dbReference>
<comment type="cofactor">
    <cofactor evidence="1">
        <name>Mg(2+)</name>
        <dbReference type="ChEBI" id="CHEBI:18420"/>
    </cofactor>
</comment>
<evidence type="ECO:0000259" key="5">
    <source>
        <dbReference type="PROSITE" id="PS51462"/>
    </source>
</evidence>
<evidence type="ECO:0000256" key="3">
    <source>
        <dbReference type="ARBA" id="ARBA00022842"/>
    </source>
</evidence>
<dbReference type="InterPro" id="IPR020476">
    <property type="entry name" value="Nudix_hydrolase"/>
</dbReference>
<dbReference type="Gene3D" id="3.90.79.10">
    <property type="entry name" value="Nucleoside Triphosphate Pyrophosphohydrolase"/>
    <property type="match status" value="1"/>
</dbReference>
<evidence type="ECO:0000313" key="6">
    <source>
        <dbReference type="EMBL" id="TMQ62420.1"/>
    </source>
</evidence>
<dbReference type="PANTHER" id="PTHR43222:SF2">
    <property type="entry name" value="NUDIX HYDROLASE 23, CHLOROPLASTIC"/>
    <property type="match status" value="1"/>
</dbReference>
<dbReference type="PANTHER" id="PTHR43222">
    <property type="entry name" value="NUDIX HYDROLASE 23"/>
    <property type="match status" value="1"/>
</dbReference>
<reference evidence="6 7" key="1">
    <citation type="journal article" date="2019" name="Nat. Microbiol.">
        <title>Mediterranean grassland soil C-N compound turnover is dependent on rainfall and depth, and is mediated by genomically divergent microorganisms.</title>
        <authorList>
            <person name="Diamond S."/>
            <person name="Andeer P.F."/>
            <person name="Li Z."/>
            <person name="Crits-Christoph A."/>
            <person name="Burstein D."/>
            <person name="Anantharaman K."/>
            <person name="Lane K.R."/>
            <person name="Thomas B.C."/>
            <person name="Pan C."/>
            <person name="Northen T.R."/>
            <person name="Banfield J.F."/>
        </authorList>
    </citation>
    <scope>NUCLEOTIDE SEQUENCE [LARGE SCALE GENOMIC DNA]</scope>
    <source>
        <strain evidence="6">WS_7</strain>
    </source>
</reference>
<accession>A0A538TFM0</accession>
<evidence type="ECO:0000313" key="7">
    <source>
        <dbReference type="Proteomes" id="UP000317366"/>
    </source>
</evidence>
<dbReference type="AlphaFoldDB" id="A0A538TFM0"/>
<comment type="caution">
    <text evidence="6">The sequence shown here is derived from an EMBL/GenBank/DDBJ whole genome shotgun (WGS) entry which is preliminary data.</text>
</comment>
<dbReference type="EMBL" id="VBOX01000079">
    <property type="protein sequence ID" value="TMQ62420.1"/>
    <property type="molecule type" value="Genomic_DNA"/>
</dbReference>
<protein>
    <submittedName>
        <fullName evidence="6">NUDIX hydrolase</fullName>
    </submittedName>
</protein>
<sequence>MPPAMLICAPIRGPGSDGRSTRRMGVLLCGGFMGLSGSSFRLRKGVLRPIFPRTGAFVASGACTKPMKDNGKGQARRGPSARRAAVRPTRPVARFCMVCGGAMRSILEHGVRRRGCSRCGFIAYRNPVPACGVLIQRKGSILLARRGHEPLKNAWGIPAGFMEYGEHPEETAVREALEETGLKVRLTGLFGVYAGRDDPRTRAVLILYNARIAGGKLQPGDDAIELGYFPLDHLPRPMAFRAHREALRDLRRMNRERNR</sequence>
<organism evidence="6 7">
    <name type="scientific">Eiseniibacteriota bacterium</name>
    <dbReference type="NCBI Taxonomy" id="2212470"/>
    <lineage>
        <taxon>Bacteria</taxon>
        <taxon>Candidatus Eiseniibacteriota</taxon>
    </lineage>
</organism>
<evidence type="ECO:0000256" key="1">
    <source>
        <dbReference type="ARBA" id="ARBA00001946"/>
    </source>
</evidence>
<comment type="similarity">
    <text evidence="4">Belongs to the Nudix hydrolase family.</text>
</comment>
<evidence type="ECO:0000256" key="4">
    <source>
        <dbReference type="RuleBase" id="RU003476"/>
    </source>
</evidence>
<feature type="domain" description="Nudix hydrolase" evidence="5">
    <location>
        <begin position="126"/>
        <end position="251"/>
    </location>
</feature>
<dbReference type="InterPro" id="IPR015797">
    <property type="entry name" value="NUDIX_hydrolase-like_dom_sf"/>
</dbReference>
<evidence type="ECO:0000256" key="2">
    <source>
        <dbReference type="ARBA" id="ARBA00022801"/>
    </source>
</evidence>
<dbReference type="InterPro" id="IPR020084">
    <property type="entry name" value="NUDIX_hydrolase_CS"/>
</dbReference>
<dbReference type="Proteomes" id="UP000317366">
    <property type="component" value="Unassembled WGS sequence"/>
</dbReference>